<feature type="transmembrane region" description="Helical" evidence="7">
    <location>
        <begin position="112"/>
        <end position="132"/>
    </location>
</feature>
<feature type="domain" description="Major facilitator superfamily (MFS) profile" evidence="8">
    <location>
        <begin position="17"/>
        <end position="465"/>
    </location>
</feature>
<feature type="transmembrane region" description="Helical" evidence="7">
    <location>
        <begin position="171"/>
        <end position="190"/>
    </location>
</feature>
<evidence type="ECO:0000256" key="1">
    <source>
        <dbReference type="ARBA" id="ARBA00004651"/>
    </source>
</evidence>
<dbReference type="Gene3D" id="1.20.1720.10">
    <property type="entry name" value="Multidrug resistance protein D"/>
    <property type="match status" value="1"/>
</dbReference>
<feature type="transmembrane region" description="Helical" evidence="7">
    <location>
        <begin position="269"/>
        <end position="295"/>
    </location>
</feature>
<feature type="transmembrane region" description="Helical" evidence="7">
    <location>
        <begin position="335"/>
        <end position="354"/>
    </location>
</feature>
<comment type="caution">
    <text evidence="9">The sequence shown here is derived from an EMBL/GenBank/DDBJ whole genome shotgun (WGS) entry which is preliminary data.</text>
</comment>
<reference evidence="9 10" key="1">
    <citation type="submission" date="2021-01" db="EMBL/GenBank/DDBJ databases">
        <title>Genomic Encyclopedia of Type Strains, Phase IV (KMG-IV): sequencing the most valuable type-strain genomes for metagenomic binning, comparative biology and taxonomic classification.</title>
        <authorList>
            <person name="Goeker M."/>
        </authorList>
    </citation>
    <scope>NUCLEOTIDE SEQUENCE [LARGE SCALE GENOMIC DNA]</scope>
    <source>
        <strain evidence="9 10">DSM 103394</strain>
    </source>
</reference>
<dbReference type="PANTHER" id="PTHR42718:SF24">
    <property type="entry name" value="MAJOR FACILITATOR SUPERFAMILY (MFS) PROFILE DOMAIN-CONTAINING PROTEIN"/>
    <property type="match status" value="1"/>
</dbReference>
<dbReference type="CDD" id="cd17503">
    <property type="entry name" value="MFS_LmrB_MDR_like"/>
    <property type="match status" value="1"/>
</dbReference>
<comment type="subcellular location">
    <subcellularLocation>
        <location evidence="1">Cell membrane</location>
        <topology evidence="1">Multi-pass membrane protein</topology>
    </subcellularLocation>
</comment>
<dbReference type="InterPro" id="IPR011701">
    <property type="entry name" value="MFS"/>
</dbReference>
<feature type="transmembrane region" description="Helical" evidence="7">
    <location>
        <begin position="407"/>
        <end position="426"/>
    </location>
</feature>
<feature type="transmembrane region" description="Helical" evidence="7">
    <location>
        <begin position="360"/>
        <end position="386"/>
    </location>
</feature>
<gene>
    <name evidence="9" type="ORF">JOC74_001947</name>
</gene>
<sequence length="480" mass="51291">MTRSLDKGSKPINQKTIAAVLIAGAFVGILNQTLLITALPIIMHDMNVNPSQVQWLTTIFLLTNGIMIPITAFLISKFTTRQLYLAAMGLFAFGTFLAAVAPVFSALLVGRVIQAAGAGILIPLMQTIFLNIFPEEKRGSVMGFVGLVISFAPAIGPTLSGWIIGHGSWRLLFYIILPIALINIAFAWYSLKNITEQTNPKLDILSILLSTLGFGGMLYGFSVAGSDGWSSSQVMFSLIGGALALVLFIWRQLILSAPIMEFRVFKSPLFAISSAIGIVIFASLIGAETVLPIYVQDIRGFSALDSGLMLLPGAIMMGIMSPITGRIFDKVGARGLSITGLFLLTASTLPFSFLNDATPFWYMTVMFTIRMAGISMVMMPIMTAALNELNNRLIPHGTAMINTLNQIGGSIGTAVLITVFSTSSAASNASSSAAATHGVNSAFFVATVISFVGFVLSMFIKRKANTKEKTVQGVPKSSIN</sequence>
<protein>
    <submittedName>
        <fullName evidence="9">EmrB/QacA subfamily drug resistance transporter</fullName>
    </submittedName>
</protein>
<dbReference type="Pfam" id="PF07690">
    <property type="entry name" value="MFS_1"/>
    <property type="match status" value="1"/>
</dbReference>
<keyword evidence="2" id="KW-0813">Transport</keyword>
<evidence type="ECO:0000256" key="6">
    <source>
        <dbReference type="ARBA" id="ARBA00023136"/>
    </source>
</evidence>
<keyword evidence="3" id="KW-1003">Cell membrane</keyword>
<dbReference type="SUPFAM" id="SSF103473">
    <property type="entry name" value="MFS general substrate transporter"/>
    <property type="match status" value="1"/>
</dbReference>
<feature type="transmembrane region" description="Helical" evidence="7">
    <location>
        <begin position="438"/>
        <end position="460"/>
    </location>
</feature>
<dbReference type="InterPro" id="IPR004638">
    <property type="entry name" value="EmrB-like"/>
</dbReference>
<evidence type="ECO:0000259" key="8">
    <source>
        <dbReference type="PROSITE" id="PS50850"/>
    </source>
</evidence>
<dbReference type="PRINTS" id="PR01036">
    <property type="entry name" value="TCRTETB"/>
</dbReference>
<dbReference type="Proteomes" id="UP000674416">
    <property type="component" value="Unassembled WGS sequence"/>
</dbReference>
<dbReference type="NCBIfam" id="TIGR00711">
    <property type="entry name" value="efflux_EmrB"/>
    <property type="match status" value="1"/>
</dbReference>
<dbReference type="InterPro" id="IPR036259">
    <property type="entry name" value="MFS_trans_sf"/>
</dbReference>
<keyword evidence="4 7" id="KW-0812">Transmembrane</keyword>
<evidence type="ECO:0000256" key="4">
    <source>
        <dbReference type="ARBA" id="ARBA00022692"/>
    </source>
</evidence>
<keyword evidence="10" id="KW-1185">Reference proteome</keyword>
<evidence type="ECO:0000256" key="2">
    <source>
        <dbReference type="ARBA" id="ARBA00022448"/>
    </source>
</evidence>
<evidence type="ECO:0000256" key="3">
    <source>
        <dbReference type="ARBA" id="ARBA00022475"/>
    </source>
</evidence>
<dbReference type="PROSITE" id="PS50850">
    <property type="entry name" value="MFS"/>
    <property type="match status" value="1"/>
</dbReference>
<proteinExistence type="predicted"/>
<accession>A0ABS4CV66</accession>
<feature type="transmembrane region" description="Helical" evidence="7">
    <location>
        <begin position="83"/>
        <end position="106"/>
    </location>
</feature>
<dbReference type="EMBL" id="JAFDST010000002">
    <property type="protein sequence ID" value="MBP1081454.1"/>
    <property type="molecule type" value="Genomic_DNA"/>
</dbReference>
<feature type="transmembrane region" description="Helical" evidence="7">
    <location>
        <begin position="307"/>
        <end position="328"/>
    </location>
</feature>
<evidence type="ECO:0000313" key="10">
    <source>
        <dbReference type="Proteomes" id="UP000674416"/>
    </source>
</evidence>
<feature type="transmembrane region" description="Helical" evidence="7">
    <location>
        <begin position="234"/>
        <end position="257"/>
    </location>
</feature>
<evidence type="ECO:0000256" key="5">
    <source>
        <dbReference type="ARBA" id="ARBA00022989"/>
    </source>
</evidence>
<dbReference type="InterPro" id="IPR020846">
    <property type="entry name" value="MFS_dom"/>
</dbReference>
<feature type="transmembrane region" description="Helical" evidence="7">
    <location>
        <begin position="202"/>
        <end position="222"/>
    </location>
</feature>
<keyword evidence="5 7" id="KW-1133">Transmembrane helix</keyword>
<organism evidence="9 10">
    <name type="scientific">Bacillus capparidis</name>
    <dbReference type="NCBI Taxonomy" id="1840411"/>
    <lineage>
        <taxon>Bacteria</taxon>
        <taxon>Bacillati</taxon>
        <taxon>Bacillota</taxon>
        <taxon>Bacilli</taxon>
        <taxon>Bacillales</taxon>
        <taxon>Bacillaceae</taxon>
        <taxon>Bacillus</taxon>
    </lineage>
</organism>
<dbReference type="PANTHER" id="PTHR42718">
    <property type="entry name" value="MAJOR FACILITATOR SUPERFAMILY MULTIDRUG TRANSPORTER MFSC"/>
    <property type="match status" value="1"/>
</dbReference>
<evidence type="ECO:0000313" key="9">
    <source>
        <dbReference type="EMBL" id="MBP1081454.1"/>
    </source>
</evidence>
<keyword evidence="6 7" id="KW-0472">Membrane</keyword>
<evidence type="ECO:0000256" key="7">
    <source>
        <dbReference type="SAM" id="Phobius"/>
    </source>
</evidence>
<name>A0ABS4CV66_9BACI</name>
<feature type="transmembrane region" description="Helical" evidence="7">
    <location>
        <begin position="55"/>
        <end position="76"/>
    </location>
</feature>
<feature type="transmembrane region" description="Helical" evidence="7">
    <location>
        <begin position="144"/>
        <end position="165"/>
    </location>
</feature>
<dbReference type="Gene3D" id="1.20.1250.20">
    <property type="entry name" value="MFS general substrate transporter like domains"/>
    <property type="match status" value="1"/>
</dbReference>
<feature type="transmembrane region" description="Helical" evidence="7">
    <location>
        <begin position="20"/>
        <end position="43"/>
    </location>
</feature>